<dbReference type="InterPro" id="IPR019163">
    <property type="entry name" value="THO_Thoc5"/>
</dbReference>
<proteinExistence type="inferred from homology"/>
<dbReference type="Proteomes" id="UP001626550">
    <property type="component" value="Unassembled WGS sequence"/>
</dbReference>
<keyword evidence="3" id="KW-0539">Nucleus</keyword>
<evidence type="ECO:0000256" key="2">
    <source>
        <dbReference type="ARBA" id="ARBA00008044"/>
    </source>
</evidence>
<comment type="subcellular location">
    <subcellularLocation>
        <location evidence="1">Nucleus</location>
    </subcellularLocation>
</comment>
<name>A0ABD2QJR7_9PLAT</name>
<protein>
    <submittedName>
        <fullName evidence="5">THO complex subunit 5</fullName>
    </submittedName>
</protein>
<dbReference type="EMBL" id="JBJKFK010000106">
    <property type="protein sequence ID" value="KAL3319744.1"/>
    <property type="molecule type" value="Genomic_DNA"/>
</dbReference>
<evidence type="ECO:0000256" key="1">
    <source>
        <dbReference type="ARBA" id="ARBA00004123"/>
    </source>
</evidence>
<dbReference type="PANTHER" id="PTHR13375:SF3">
    <property type="entry name" value="THO COMPLEX SUBUNIT 5 HOMOLOG"/>
    <property type="match status" value="1"/>
</dbReference>
<feature type="region of interest" description="Disordered" evidence="4">
    <location>
        <begin position="230"/>
        <end position="260"/>
    </location>
</feature>
<dbReference type="AlphaFoldDB" id="A0ABD2QJR7"/>
<evidence type="ECO:0000313" key="6">
    <source>
        <dbReference type="Proteomes" id="UP001626550"/>
    </source>
</evidence>
<feature type="compositionally biased region" description="Basic and acidic residues" evidence="4">
    <location>
        <begin position="230"/>
        <end position="241"/>
    </location>
</feature>
<evidence type="ECO:0000256" key="4">
    <source>
        <dbReference type="SAM" id="MobiDB-lite"/>
    </source>
</evidence>
<gene>
    <name evidence="5" type="primary">THOC5</name>
    <name evidence="5" type="ORF">Ciccas_001581</name>
</gene>
<dbReference type="PANTHER" id="PTHR13375">
    <property type="entry name" value="FMS INTERACTING PROTEIN"/>
    <property type="match status" value="1"/>
</dbReference>
<comment type="similarity">
    <text evidence="2">Belongs to the THOC5 family.</text>
</comment>
<dbReference type="Pfam" id="PF09766">
    <property type="entry name" value="FmiP_Thoc5"/>
    <property type="match status" value="1"/>
</dbReference>
<keyword evidence="6" id="KW-1185">Reference proteome</keyword>
<reference evidence="5 6" key="1">
    <citation type="submission" date="2024-11" db="EMBL/GenBank/DDBJ databases">
        <title>Adaptive evolution of stress response genes in parasites aligns with host niche diversity.</title>
        <authorList>
            <person name="Hahn C."/>
            <person name="Resl P."/>
        </authorList>
    </citation>
    <scope>NUCLEOTIDE SEQUENCE [LARGE SCALE GENOMIC DNA]</scope>
    <source>
        <strain evidence="5">EGGRZ-B1_66</strain>
        <tissue evidence="5">Body</tissue>
    </source>
</reference>
<evidence type="ECO:0000256" key="3">
    <source>
        <dbReference type="ARBA" id="ARBA00023242"/>
    </source>
</evidence>
<sequence length="628" mass="71806">MLPAIVCNKLRNTIKATYVAKRGKETLPSNEFHNSITSLKKQNRLVQFILKKARDSTSNKRIQVDQTHLNLQNIVYEMQHLQDEIDTCLSYKSKHEELSILSESDYDSMVGSDDSHSPHKKTLSRLFWELDQRKCLKERSDSLDKSVIDLFEQIKSKKDYLDGHLNKVKELLDSTKQLQSIYDMPLSLENDQYSLAFLLPNPLYLKSFSNLVHDNSIKVEIRGDEDAAKAFNSTDEHKEQENAESDEERAEKKKRRKSKLSEADNVAKNLIISHPLDLKFTLTTTSYDGEIYLSIVFYWLPKIRLVTAKVSVEGGSSLDQLLSNEEIANLFDVNTLLSNLDLEGSVGNVPIKSTSFSFDWPKNASSSTNLADAPQLSINQPIDWNQCPLGRPFFWVQHLAGLVCLPVLTHDTSLMDTSHNDRITMTPKTDFIGNLIKTINRRCLSRVQLMKELYELKSGSAILRPHQKSLSPENLCISDFIKSSSEEFFDKFSRAKLFKELGLVQDSDSIFFCTIKVLEKVDFKVWIVVPSEYPTMQSILMVDNLSQELFPGISQLHLTELESQVNCSWREYFNPEEIKSNNLNLITCQMYRLSACAAILMKKQALSSRPTSINYPSRPHPVNYFSTL</sequence>
<dbReference type="GO" id="GO:0005634">
    <property type="term" value="C:nucleus"/>
    <property type="evidence" value="ECO:0007669"/>
    <property type="project" value="UniProtKB-SubCell"/>
</dbReference>
<accession>A0ABD2QJR7</accession>
<organism evidence="5 6">
    <name type="scientific">Cichlidogyrus casuarinus</name>
    <dbReference type="NCBI Taxonomy" id="1844966"/>
    <lineage>
        <taxon>Eukaryota</taxon>
        <taxon>Metazoa</taxon>
        <taxon>Spiralia</taxon>
        <taxon>Lophotrochozoa</taxon>
        <taxon>Platyhelminthes</taxon>
        <taxon>Monogenea</taxon>
        <taxon>Monopisthocotylea</taxon>
        <taxon>Dactylogyridea</taxon>
        <taxon>Ancyrocephalidae</taxon>
        <taxon>Cichlidogyrus</taxon>
    </lineage>
</organism>
<evidence type="ECO:0000313" key="5">
    <source>
        <dbReference type="EMBL" id="KAL3319744.1"/>
    </source>
</evidence>
<comment type="caution">
    <text evidence="5">The sequence shown here is derived from an EMBL/GenBank/DDBJ whole genome shotgun (WGS) entry which is preliminary data.</text>
</comment>